<dbReference type="InterPro" id="IPR008881">
    <property type="entry name" value="Trigger_fac_ribosome-bd_bac"/>
</dbReference>
<keyword evidence="9" id="KW-0963">Cytoplasm</keyword>
<dbReference type="Gene3D" id="1.10.3120.10">
    <property type="entry name" value="Trigger factor, C-terminal domain"/>
    <property type="match status" value="1"/>
</dbReference>
<dbReference type="InterPro" id="IPR037041">
    <property type="entry name" value="Trigger_fac_C_sf"/>
</dbReference>
<dbReference type="GO" id="GO:0005737">
    <property type="term" value="C:cytoplasm"/>
    <property type="evidence" value="ECO:0007669"/>
    <property type="project" value="UniProtKB-SubCell"/>
</dbReference>
<evidence type="ECO:0000256" key="7">
    <source>
        <dbReference type="ARBA" id="ARBA00023235"/>
    </source>
</evidence>
<feature type="domain" description="Trigger factor C-terminal" evidence="11">
    <location>
        <begin position="273"/>
        <end position="430"/>
    </location>
</feature>
<evidence type="ECO:0000313" key="13">
    <source>
        <dbReference type="Proteomes" id="UP000435649"/>
    </source>
</evidence>
<dbReference type="GO" id="GO:0043022">
    <property type="term" value="F:ribosome binding"/>
    <property type="evidence" value="ECO:0007669"/>
    <property type="project" value="TreeGrafter"/>
</dbReference>
<dbReference type="InterPro" id="IPR046357">
    <property type="entry name" value="PPIase_dom_sf"/>
</dbReference>
<comment type="domain">
    <text evidence="9">Consists of 3 domains; the N-terminus binds the ribosome, the middle domain has PPIase activity, while the C-terminus has intrinsic chaperone activity on its own.</text>
</comment>
<name>A0A844G7J1_9BACT</name>
<dbReference type="GO" id="GO:0051083">
    <property type="term" value="P:'de novo' cotranslational protein folding"/>
    <property type="evidence" value="ECO:0007669"/>
    <property type="project" value="TreeGrafter"/>
</dbReference>
<comment type="function">
    <text evidence="9">Involved in protein export. Acts as a chaperone by maintaining the newly synthesized protein in an open conformation. Functions as a peptidyl-prolyl cis-trans isomerase.</text>
</comment>
<dbReference type="Pfam" id="PF05697">
    <property type="entry name" value="Trigger_N"/>
    <property type="match status" value="1"/>
</dbReference>
<evidence type="ECO:0000256" key="5">
    <source>
        <dbReference type="ARBA" id="ARBA00023110"/>
    </source>
</evidence>
<dbReference type="AlphaFoldDB" id="A0A844G7J1"/>
<dbReference type="InterPro" id="IPR005215">
    <property type="entry name" value="Trig_fac"/>
</dbReference>
<dbReference type="EC" id="5.2.1.8" evidence="3 9"/>
<dbReference type="PANTHER" id="PTHR30560">
    <property type="entry name" value="TRIGGER FACTOR CHAPERONE AND PEPTIDYL-PROLYL CIS/TRANS ISOMERASE"/>
    <property type="match status" value="1"/>
</dbReference>
<keyword evidence="9" id="KW-0132">Cell division</keyword>
<dbReference type="Proteomes" id="UP000435649">
    <property type="component" value="Unassembled WGS sequence"/>
</dbReference>
<dbReference type="PIRSF" id="PIRSF003095">
    <property type="entry name" value="Trigger_factor"/>
    <property type="match status" value="1"/>
</dbReference>
<evidence type="ECO:0000259" key="11">
    <source>
        <dbReference type="Pfam" id="PF05698"/>
    </source>
</evidence>
<dbReference type="GO" id="GO:0051301">
    <property type="term" value="P:cell division"/>
    <property type="evidence" value="ECO:0007669"/>
    <property type="project" value="UniProtKB-KW"/>
</dbReference>
<dbReference type="Pfam" id="PF05698">
    <property type="entry name" value="Trigger_C"/>
    <property type="match status" value="1"/>
</dbReference>
<dbReference type="GO" id="GO:0043335">
    <property type="term" value="P:protein unfolding"/>
    <property type="evidence" value="ECO:0007669"/>
    <property type="project" value="TreeGrafter"/>
</dbReference>
<evidence type="ECO:0000259" key="10">
    <source>
        <dbReference type="Pfam" id="PF05697"/>
    </source>
</evidence>
<keyword evidence="9" id="KW-0131">Cell cycle</keyword>
<organism evidence="12 13">
    <name type="scientific">Victivallis lenta</name>
    <dbReference type="NCBI Taxonomy" id="2606640"/>
    <lineage>
        <taxon>Bacteria</taxon>
        <taxon>Pseudomonadati</taxon>
        <taxon>Lentisphaerota</taxon>
        <taxon>Lentisphaeria</taxon>
        <taxon>Victivallales</taxon>
        <taxon>Victivallaceae</taxon>
        <taxon>Victivallis</taxon>
    </lineage>
</organism>
<dbReference type="SUPFAM" id="SSF102735">
    <property type="entry name" value="Trigger factor ribosome-binding domain"/>
    <property type="match status" value="1"/>
</dbReference>
<comment type="catalytic activity">
    <reaction evidence="1 9">
        <text>[protein]-peptidylproline (omega=180) = [protein]-peptidylproline (omega=0)</text>
        <dbReference type="Rhea" id="RHEA:16237"/>
        <dbReference type="Rhea" id="RHEA-COMP:10747"/>
        <dbReference type="Rhea" id="RHEA-COMP:10748"/>
        <dbReference type="ChEBI" id="CHEBI:83833"/>
        <dbReference type="ChEBI" id="CHEBI:83834"/>
        <dbReference type="EC" id="5.2.1.8"/>
    </reaction>
</comment>
<dbReference type="Gene3D" id="3.10.50.40">
    <property type="match status" value="1"/>
</dbReference>
<dbReference type="PANTHER" id="PTHR30560:SF3">
    <property type="entry name" value="TRIGGER FACTOR-LIKE PROTEIN TIG, CHLOROPLASTIC"/>
    <property type="match status" value="1"/>
</dbReference>
<gene>
    <name evidence="9 12" type="primary">tig</name>
    <name evidence="12" type="ORF">FYJ85_15945</name>
</gene>
<dbReference type="RefSeq" id="WP_154419492.1">
    <property type="nucleotide sequence ID" value="NZ_CALXOB010000051.1"/>
</dbReference>
<evidence type="ECO:0000256" key="3">
    <source>
        <dbReference type="ARBA" id="ARBA00013194"/>
    </source>
</evidence>
<dbReference type="SUPFAM" id="SSF54534">
    <property type="entry name" value="FKBP-like"/>
    <property type="match status" value="1"/>
</dbReference>
<dbReference type="InterPro" id="IPR027304">
    <property type="entry name" value="Trigger_fact/SurA_dom_sf"/>
</dbReference>
<evidence type="ECO:0000256" key="6">
    <source>
        <dbReference type="ARBA" id="ARBA00023186"/>
    </source>
</evidence>
<keyword evidence="5 9" id="KW-0697">Rotamase</keyword>
<dbReference type="HAMAP" id="MF_00303">
    <property type="entry name" value="Trigger_factor_Tig"/>
    <property type="match status" value="1"/>
</dbReference>
<keyword evidence="6 9" id="KW-0143">Chaperone</keyword>
<comment type="similarity">
    <text evidence="2 9">Belongs to the FKBP-type PPIase family. Tig subfamily.</text>
</comment>
<dbReference type="Gene3D" id="3.30.70.1050">
    <property type="entry name" value="Trigger factor ribosome-binding domain"/>
    <property type="match status" value="1"/>
</dbReference>
<dbReference type="EMBL" id="VUNS01000020">
    <property type="protein sequence ID" value="MST98531.1"/>
    <property type="molecule type" value="Genomic_DNA"/>
</dbReference>
<evidence type="ECO:0000313" key="12">
    <source>
        <dbReference type="EMBL" id="MST98531.1"/>
    </source>
</evidence>
<comment type="subcellular location">
    <subcellularLocation>
        <location evidence="9">Cytoplasm</location>
    </subcellularLocation>
    <text evidence="9">About half TF is bound to the ribosome near the polypeptide exit tunnel while the other half is free in the cytoplasm.</text>
</comment>
<keyword evidence="7 9" id="KW-0413">Isomerase</keyword>
<evidence type="ECO:0000256" key="2">
    <source>
        <dbReference type="ARBA" id="ARBA00005464"/>
    </source>
</evidence>
<evidence type="ECO:0000256" key="1">
    <source>
        <dbReference type="ARBA" id="ARBA00000971"/>
    </source>
</evidence>
<evidence type="ECO:0000256" key="9">
    <source>
        <dbReference type="HAMAP-Rule" id="MF_00303"/>
    </source>
</evidence>
<accession>A0A844G7J1</accession>
<sequence length="435" mass="49190">MAKNLVDSIQMEVRSKQPCRKELDFTVPADAVKSETDKVLREFAYAVSIPGFRQGKAPAGMLKSKYGNDIRQEVERKIVYAAFELAGKDGSLDIVTCGIEGEPKLEFDQEFKFTLGADIAPEFELGDYKAIKVKEELEAVTDEQIDERVKTYRAMYGNYAEAEGAAQKDDMLKVSYKSDFPLPEDASPALKRQLEAESTFLWLSDPETIPGCTAALTGAEVGKEYTIKAEYPADYREAALAGKTVNYTVKVEGIQRRVELTDQELAEKARVKTIEEFRDMLRKAMEQENQSKQRSAVIEKVYAEIDKAIPEFELPPSVLASEVQKELQKIARETVKSEEDAEKFKAGLEEHKKAAEEPAKKALRRTFILRKIAKAEEIKLEQGEVDAQLREMSRYYGYKEKEFRDMLEKNGGMDDLQLDILSNKVLNHLADMATK</sequence>
<comment type="caution">
    <text evidence="12">The sequence shown here is derived from an EMBL/GenBank/DDBJ whole genome shotgun (WGS) entry which is preliminary data.</text>
</comment>
<dbReference type="GO" id="GO:0044183">
    <property type="term" value="F:protein folding chaperone"/>
    <property type="evidence" value="ECO:0007669"/>
    <property type="project" value="TreeGrafter"/>
</dbReference>
<dbReference type="GO" id="GO:0015031">
    <property type="term" value="P:protein transport"/>
    <property type="evidence" value="ECO:0007669"/>
    <property type="project" value="UniProtKB-UniRule"/>
</dbReference>
<dbReference type="GO" id="GO:0003755">
    <property type="term" value="F:peptidyl-prolyl cis-trans isomerase activity"/>
    <property type="evidence" value="ECO:0007669"/>
    <property type="project" value="UniProtKB-UniRule"/>
</dbReference>
<feature type="domain" description="Trigger factor ribosome-binding bacterial" evidence="10">
    <location>
        <begin position="10"/>
        <end position="151"/>
    </location>
</feature>
<dbReference type="InterPro" id="IPR036611">
    <property type="entry name" value="Trigger_fac_ribosome-bd_sf"/>
</dbReference>
<dbReference type="NCBIfam" id="TIGR00115">
    <property type="entry name" value="tig"/>
    <property type="match status" value="1"/>
</dbReference>
<dbReference type="InterPro" id="IPR008880">
    <property type="entry name" value="Trigger_fac_C"/>
</dbReference>
<reference evidence="12 13" key="1">
    <citation type="submission" date="2019-08" db="EMBL/GenBank/DDBJ databases">
        <title>In-depth cultivation of the pig gut microbiome towards novel bacterial diversity and tailored functional studies.</title>
        <authorList>
            <person name="Wylensek D."/>
            <person name="Hitch T.C.A."/>
            <person name="Clavel T."/>
        </authorList>
    </citation>
    <scope>NUCLEOTIDE SEQUENCE [LARGE SCALE GENOMIC DNA]</scope>
    <source>
        <strain evidence="12 13">BBE-744-WT-12</strain>
    </source>
</reference>
<keyword evidence="13" id="KW-1185">Reference proteome</keyword>
<protein>
    <recommendedName>
        <fullName evidence="4 9">Trigger factor</fullName>
        <shortName evidence="9">TF</shortName>
        <ecNumber evidence="3 9">5.2.1.8</ecNumber>
    </recommendedName>
    <alternativeName>
        <fullName evidence="8 9">PPIase</fullName>
    </alternativeName>
</protein>
<evidence type="ECO:0000256" key="4">
    <source>
        <dbReference type="ARBA" id="ARBA00016902"/>
    </source>
</evidence>
<dbReference type="SUPFAM" id="SSF109998">
    <property type="entry name" value="Triger factor/SurA peptide-binding domain-like"/>
    <property type="match status" value="1"/>
</dbReference>
<evidence type="ECO:0000256" key="8">
    <source>
        <dbReference type="ARBA" id="ARBA00029986"/>
    </source>
</evidence>
<proteinExistence type="inferred from homology"/>